<evidence type="ECO:0000313" key="2">
    <source>
        <dbReference type="EMBL" id="TQN49521.1"/>
    </source>
</evidence>
<dbReference type="GO" id="GO:0008146">
    <property type="term" value="F:sulfotransferase activity"/>
    <property type="evidence" value="ECO:0007669"/>
    <property type="project" value="InterPro"/>
</dbReference>
<evidence type="ECO:0008006" key="4">
    <source>
        <dbReference type="Google" id="ProtNLM"/>
    </source>
</evidence>
<reference evidence="2 3" key="1">
    <citation type="submission" date="2019-03" db="EMBL/GenBank/DDBJ databases">
        <title>New insights into Acidothiobacillus thiooxidans sulfur metabolism through coupled gene expression, solution geochemistry, microscopy and spectroscopy analyses.</title>
        <authorList>
            <person name="Camacho D."/>
            <person name="Frazao R."/>
            <person name="Fouillen A."/>
            <person name="Nanci A."/>
            <person name="Lang B.F."/>
            <person name="Apte S.C."/>
            <person name="Baron C."/>
            <person name="Warren L.A."/>
        </authorList>
    </citation>
    <scope>NUCLEOTIDE SEQUENCE [LARGE SCALE GENOMIC DNA]</scope>
    <source>
        <strain evidence="2 3">ATCC 19377</strain>
    </source>
</reference>
<dbReference type="PANTHER" id="PTHR10605:SF56">
    <property type="entry name" value="BIFUNCTIONAL HEPARAN SULFATE N-DEACETYLASE_N-SULFOTRANSFERASE"/>
    <property type="match status" value="1"/>
</dbReference>
<dbReference type="Pfam" id="PF13469">
    <property type="entry name" value="Sulfotransfer_3"/>
    <property type="match status" value="1"/>
</dbReference>
<accession>A0A543PZN0</accession>
<dbReference type="Proteomes" id="UP000315403">
    <property type="component" value="Unassembled WGS sequence"/>
</dbReference>
<evidence type="ECO:0000313" key="3">
    <source>
        <dbReference type="Proteomes" id="UP000315403"/>
    </source>
</evidence>
<comment type="caution">
    <text evidence="2">The sequence shown here is derived from an EMBL/GenBank/DDBJ whole genome shotgun (WGS) entry which is preliminary data.</text>
</comment>
<dbReference type="Gene3D" id="3.40.50.300">
    <property type="entry name" value="P-loop containing nucleotide triphosphate hydrolases"/>
    <property type="match status" value="1"/>
</dbReference>
<name>A0A543PZN0_ACITH</name>
<keyword evidence="1" id="KW-0808">Transferase</keyword>
<dbReference type="AlphaFoldDB" id="A0A543PZN0"/>
<dbReference type="EMBL" id="SZUV01000004">
    <property type="protein sequence ID" value="TQN49521.1"/>
    <property type="molecule type" value="Genomic_DNA"/>
</dbReference>
<organism evidence="2 3">
    <name type="scientific">Acidithiobacillus thiooxidans ATCC 19377</name>
    <dbReference type="NCBI Taxonomy" id="637390"/>
    <lineage>
        <taxon>Bacteria</taxon>
        <taxon>Pseudomonadati</taxon>
        <taxon>Pseudomonadota</taxon>
        <taxon>Acidithiobacillia</taxon>
        <taxon>Acidithiobacillales</taxon>
        <taxon>Acidithiobacillaceae</taxon>
        <taxon>Acidithiobacillus</taxon>
    </lineage>
</organism>
<dbReference type="RefSeq" id="WP_142089850.1">
    <property type="nucleotide sequence ID" value="NZ_SZUV01000004.1"/>
</dbReference>
<protein>
    <recommendedName>
        <fullName evidence="4">Sulfotransferase</fullName>
    </recommendedName>
</protein>
<dbReference type="InterPro" id="IPR027417">
    <property type="entry name" value="P-loop_NTPase"/>
</dbReference>
<evidence type="ECO:0000256" key="1">
    <source>
        <dbReference type="ARBA" id="ARBA00022679"/>
    </source>
</evidence>
<proteinExistence type="predicted"/>
<dbReference type="SUPFAM" id="SSF52540">
    <property type="entry name" value="P-loop containing nucleoside triphosphate hydrolases"/>
    <property type="match status" value="1"/>
</dbReference>
<sequence length="315" mass="36375">MPLSYPTSSSALWPNFYMVGTVKGGTTSLYRHLQQHPDVFLPAFKEPHFFAQIQPRANRKLLIESIEDEADYLKLYRSALKFSAVGDASTSNLWYPEVPERIHQVAPDAKIIIMLRDPVARAHSHYLMDFREGIVDQPLSVELLKRDFEQREKGWGISRMYVDLGLYADPVQRYFQTFGASNVQILQFDELVRAPEDTLQRVAQHLGIAFEPFLQMDLNTVHNAYKAPRGKWSRRCAASPLARWIGYRLMPKNLQWWLYQHLILKSSSKPQLDPAVRHYLEGIYAADVLKLESLLNQELPSLRASWSINEHISHA</sequence>
<dbReference type="PANTHER" id="PTHR10605">
    <property type="entry name" value="HEPARAN SULFATE SULFOTRANSFERASE"/>
    <property type="match status" value="1"/>
</dbReference>
<dbReference type="InterPro" id="IPR037359">
    <property type="entry name" value="NST/OST"/>
</dbReference>
<gene>
    <name evidence="2" type="ORF">DLNHIDIE_03172</name>
</gene>